<evidence type="ECO:0000256" key="6">
    <source>
        <dbReference type="ARBA" id="ARBA00022552"/>
    </source>
</evidence>
<evidence type="ECO:0000256" key="2">
    <source>
        <dbReference type="ARBA" id="ARBA00001947"/>
    </source>
</evidence>
<evidence type="ECO:0000256" key="16">
    <source>
        <dbReference type="ARBA" id="ARBA00072999"/>
    </source>
</evidence>
<evidence type="ECO:0000313" key="20">
    <source>
        <dbReference type="Proteomes" id="UP000271587"/>
    </source>
</evidence>
<dbReference type="GO" id="GO:0008033">
    <property type="term" value="P:tRNA processing"/>
    <property type="evidence" value="ECO:0007669"/>
    <property type="project" value="UniProtKB-KW"/>
</dbReference>
<feature type="compositionally biased region" description="Basic residues" evidence="17">
    <location>
        <begin position="878"/>
        <end position="888"/>
    </location>
</feature>
<dbReference type="EC" id="3.1.26.12" evidence="15"/>
<feature type="compositionally biased region" description="Basic residues" evidence="17">
    <location>
        <begin position="779"/>
        <end position="789"/>
    </location>
</feature>
<keyword evidence="12" id="KW-0460">Magnesium</keyword>
<feature type="compositionally biased region" description="Basic residues" evidence="17">
    <location>
        <begin position="217"/>
        <end position="230"/>
    </location>
</feature>
<dbReference type="PANTHER" id="PTHR30001:SF0">
    <property type="entry name" value="RIBONUCLEASE G"/>
    <property type="match status" value="1"/>
</dbReference>
<dbReference type="InterPro" id="IPR019307">
    <property type="entry name" value="RNA-bd_AU-1/RNase_E/G"/>
</dbReference>
<gene>
    <name evidence="19" type="primary">rng</name>
    <name evidence="19" type="ORF">CGERO_08235</name>
</gene>
<dbReference type="GO" id="GO:0006364">
    <property type="term" value="P:rRNA processing"/>
    <property type="evidence" value="ECO:0007669"/>
    <property type="project" value="UniProtKB-KW"/>
</dbReference>
<feature type="compositionally biased region" description="Basic and acidic residues" evidence="17">
    <location>
        <begin position="804"/>
        <end position="836"/>
    </location>
</feature>
<keyword evidence="11" id="KW-0862">Zinc</keyword>
<keyword evidence="6" id="KW-0698">rRNA processing</keyword>
<dbReference type="GO" id="GO:0046872">
    <property type="term" value="F:metal ion binding"/>
    <property type="evidence" value="ECO:0007669"/>
    <property type="project" value="UniProtKB-KW"/>
</dbReference>
<evidence type="ECO:0000256" key="5">
    <source>
        <dbReference type="ARBA" id="ARBA00022490"/>
    </source>
</evidence>
<keyword evidence="20" id="KW-1185">Reference proteome</keyword>
<dbReference type="GO" id="GO:0005737">
    <property type="term" value="C:cytoplasm"/>
    <property type="evidence" value="ECO:0007669"/>
    <property type="project" value="UniProtKB-SubCell"/>
</dbReference>
<evidence type="ECO:0000256" key="9">
    <source>
        <dbReference type="ARBA" id="ARBA00022723"/>
    </source>
</evidence>
<protein>
    <recommendedName>
        <fullName evidence="16">Ribonuclease E</fullName>
        <ecNumber evidence="15">3.1.26.12</ecNumber>
    </recommendedName>
</protein>
<proteinExistence type="inferred from homology"/>
<dbReference type="PROSITE" id="PS50126">
    <property type="entry name" value="S1"/>
    <property type="match status" value="1"/>
</dbReference>
<comment type="catalytic activity">
    <reaction evidence="14">
        <text>Endonucleolytic cleavage of single-stranded RNA in A- and U-rich regions.</text>
        <dbReference type="EC" id="3.1.26.12"/>
    </reaction>
</comment>
<keyword evidence="7" id="KW-0507">mRNA processing</keyword>
<evidence type="ECO:0000256" key="8">
    <source>
        <dbReference type="ARBA" id="ARBA00022694"/>
    </source>
</evidence>
<accession>A0A3G6J7D2</accession>
<dbReference type="AlphaFoldDB" id="A0A3G6J7D2"/>
<dbReference type="Pfam" id="PF10150">
    <property type="entry name" value="RNase_E_G"/>
    <property type="match status" value="1"/>
</dbReference>
<dbReference type="GO" id="GO:0008995">
    <property type="term" value="F:ribonuclease E activity"/>
    <property type="evidence" value="ECO:0007669"/>
    <property type="project" value="UniProtKB-EC"/>
</dbReference>
<comment type="cofactor">
    <cofactor evidence="1">
        <name>Mg(2+)</name>
        <dbReference type="ChEBI" id="CHEBI:18420"/>
    </cofactor>
</comment>
<keyword evidence="5" id="KW-0963">Cytoplasm</keyword>
<evidence type="ECO:0000256" key="12">
    <source>
        <dbReference type="ARBA" id="ARBA00022842"/>
    </source>
</evidence>
<comment type="similarity">
    <text evidence="4">Belongs to the RNase E/G family.</text>
</comment>
<evidence type="ECO:0000313" key="19">
    <source>
        <dbReference type="EMBL" id="AZA11944.1"/>
    </source>
</evidence>
<keyword evidence="10 19" id="KW-0378">Hydrolase</keyword>
<feature type="domain" description="S1 motif" evidence="18">
    <location>
        <begin position="338"/>
        <end position="415"/>
    </location>
</feature>
<dbReference type="GO" id="GO:0003723">
    <property type="term" value="F:RNA binding"/>
    <property type="evidence" value="ECO:0007669"/>
    <property type="project" value="UniProtKB-KW"/>
</dbReference>
<evidence type="ECO:0000256" key="15">
    <source>
        <dbReference type="ARBA" id="ARBA00066879"/>
    </source>
</evidence>
<name>A0A3G6J7D2_9CORY</name>
<evidence type="ECO:0000256" key="10">
    <source>
        <dbReference type="ARBA" id="ARBA00022801"/>
    </source>
</evidence>
<feature type="compositionally biased region" description="Basic and acidic residues" evidence="17">
    <location>
        <begin position="846"/>
        <end position="857"/>
    </location>
</feature>
<dbReference type="InterPro" id="IPR003029">
    <property type="entry name" value="S1_domain"/>
</dbReference>
<evidence type="ECO:0000256" key="3">
    <source>
        <dbReference type="ARBA" id="ARBA00004496"/>
    </source>
</evidence>
<dbReference type="SMART" id="SM00316">
    <property type="entry name" value="S1"/>
    <property type="match status" value="1"/>
</dbReference>
<comment type="cofactor">
    <cofactor evidence="2">
        <name>Zn(2+)</name>
        <dbReference type="ChEBI" id="CHEBI:29105"/>
    </cofactor>
</comment>
<organism evidence="19 20">
    <name type="scientific">Corynebacterium gerontici</name>
    <dbReference type="NCBI Taxonomy" id="2079234"/>
    <lineage>
        <taxon>Bacteria</taxon>
        <taxon>Bacillati</taxon>
        <taxon>Actinomycetota</taxon>
        <taxon>Actinomycetes</taxon>
        <taxon>Mycobacteriales</taxon>
        <taxon>Corynebacteriaceae</taxon>
        <taxon>Corynebacterium</taxon>
    </lineage>
</organism>
<evidence type="ECO:0000256" key="17">
    <source>
        <dbReference type="SAM" id="MobiDB-lite"/>
    </source>
</evidence>
<evidence type="ECO:0000256" key="7">
    <source>
        <dbReference type="ARBA" id="ARBA00022664"/>
    </source>
</evidence>
<feature type="region of interest" description="Disordered" evidence="17">
    <location>
        <begin position="731"/>
        <end position="934"/>
    </location>
</feature>
<dbReference type="GO" id="GO:0006397">
    <property type="term" value="P:mRNA processing"/>
    <property type="evidence" value="ECO:0007669"/>
    <property type="project" value="UniProtKB-KW"/>
</dbReference>
<dbReference type="FunFam" id="2.40.50.140:FF:000066">
    <property type="entry name" value="Ribonuclease E"/>
    <property type="match status" value="1"/>
</dbReference>
<dbReference type="Gene3D" id="1.10.10.2480">
    <property type="match status" value="1"/>
</dbReference>
<dbReference type="CDD" id="cd04453">
    <property type="entry name" value="S1_RNase_E"/>
    <property type="match status" value="1"/>
</dbReference>
<dbReference type="SUPFAM" id="SSF50249">
    <property type="entry name" value="Nucleic acid-binding proteins"/>
    <property type="match status" value="1"/>
</dbReference>
<evidence type="ECO:0000256" key="1">
    <source>
        <dbReference type="ARBA" id="ARBA00001946"/>
    </source>
</evidence>
<reference evidence="19 20" key="1">
    <citation type="submission" date="2018-11" db="EMBL/GenBank/DDBJ databases">
        <authorList>
            <person name="Kleinhagauer T."/>
            <person name="Glaeser S.P."/>
            <person name="Spergser J."/>
            <person name="Ruckert C."/>
            <person name="Kaempfer P."/>
            <person name="Busse H.-J."/>
        </authorList>
    </citation>
    <scope>NUCLEOTIDE SEQUENCE [LARGE SCALE GENOMIC DNA]</scope>
    <source>
        <strain evidence="19 20">W8</strain>
    </source>
</reference>
<feature type="compositionally biased region" description="Basic and acidic residues" evidence="17">
    <location>
        <begin position="753"/>
        <end position="762"/>
    </location>
</feature>
<feature type="region of interest" description="Disordered" evidence="17">
    <location>
        <begin position="201"/>
        <end position="277"/>
    </location>
</feature>
<dbReference type="EMBL" id="CP033897">
    <property type="protein sequence ID" value="AZA11944.1"/>
    <property type="molecule type" value="Genomic_DNA"/>
</dbReference>
<dbReference type="Proteomes" id="UP000271587">
    <property type="component" value="Chromosome"/>
</dbReference>
<dbReference type="InterPro" id="IPR012340">
    <property type="entry name" value="NA-bd_OB-fold"/>
</dbReference>
<dbReference type="InterPro" id="IPR006847">
    <property type="entry name" value="IF2_N"/>
</dbReference>
<dbReference type="PANTHER" id="PTHR30001">
    <property type="entry name" value="RIBONUCLEASE"/>
    <property type="match status" value="1"/>
</dbReference>
<evidence type="ECO:0000256" key="14">
    <source>
        <dbReference type="ARBA" id="ARBA00050524"/>
    </source>
</evidence>
<comment type="subcellular location">
    <subcellularLocation>
        <location evidence="3">Cytoplasm</location>
    </subcellularLocation>
</comment>
<dbReference type="Gene3D" id="2.40.50.140">
    <property type="entry name" value="Nucleic acid-binding proteins"/>
    <property type="match status" value="1"/>
</dbReference>
<dbReference type="InterPro" id="IPR004659">
    <property type="entry name" value="RNase_E/G"/>
</dbReference>
<evidence type="ECO:0000256" key="4">
    <source>
        <dbReference type="ARBA" id="ARBA00005522"/>
    </source>
</evidence>
<keyword evidence="13" id="KW-0694">RNA-binding</keyword>
<evidence type="ECO:0000259" key="18">
    <source>
        <dbReference type="PROSITE" id="PS50126"/>
    </source>
</evidence>
<sequence length="934" mass="105464">MGEIAEHRPTTFYNYTASVRRRREHFIDQRPDATTMEVGTTMSKRSPGRPRKYPKAEPLDLKMIAKQAREYDRSNIPEKTRVYTLTRELKANSKFMIEALQTIGIVKVAQSVLSPAEVNAVLDHLARGEQQPADESKLRHRVEKNVENEIEQIKQKVDQELDAGIATPADEAPKVEAVDVEKPAPVAAAIPVFIPPKPVEAVAAQPEDDEEEDAAAKKRRRGRRGTGRGRKHEEPTEQQAEVAESTEVIEEPKAISGSTRLEAQRRRRAEMRDEQRKKRHIVSEAEFLARRESVERTMVVREREREDHPGTVTQVGVLEDGMLVEHFVTSETQSSMVGNIYLGRVQNVLPSMEAAFIDIGQGRNAVLYAGEVNWRSLGLGGRSRRIEQAFRPGDPVLVQVSKDPVGHKGARLTMQVSLAGRYLVYVPNGRSAGISRKLPAGERQRLKKILKDVMPEHGGAIIRTAAEGVHEDQINADVRRLDTLWNQLSERAEKQREAKSSQPVTLYEEPNMLVKVVRDLFNEDFHRLVVDGSRSWNTVKAYVQSVAPELMERLERFDRDAHDGHDAFEEYRIDEQIKKALSRKVWLPSGGTLVIDRTEAMTVIDVNTGKFTGSGGNLEETVTRNNLEAAEEIVRQMRLRDLGGMIVVDFIDMVLPENQDLVLRRLTEALGRDRTRHQISEVTSLGLVQMTRKRLGTGLLETFTTECEHCEGRGVIIHDDPIEEPEVPKKFRRKQDHGVRHQDPAAHPAAVAMHKDEEKPSLEELADAVVIDNDEPTPPKRKRRNKRSNRKESSTADIAIAALERAEAEEPDEPSGRDHMPARSYEEAKELFDASPRRRRKVRGNSRSDHEPKREDFEQPQQPEPAPAEQSAPEVKVVSRKGRRRAVRRSTPAPAKKSPAKQHEAKANAPVKSEAAKSGGQRRGRRRATRRTHK</sequence>
<dbReference type="Pfam" id="PF04760">
    <property type="entry name" value="IF2_N"/>
    <property type="match status" value="1"/>
</dbReference>
<evidence type="ECO:0000256" key="11">
    <source>
        <dbReference type="ARBA" id="ARBA00022833"/>
    </source>
</evidence>
<dbReference type="KEGG" id="cgk:CGERO_08235"/>
<feature type="compositionally biased region" description="Low complexity" evidence="17">
    <location>
        <begin position="867"/>
        <end position="876"/>
    </location>
</feature>
<keyword evidence="8" id="KW-0819">tRNA processing</keyword>
<feature type="compositionally biased region" description="Basic residues" evidence="17">
    <location>
        <begin position="920"/>
        <end position="934"/>
    </location>
</feature>
<keyword evidence="9" id="KW-0479">Metal-binding</keyword>
<dbReference type="NCBIfam" id="TIGR00757">
    <property type="entry name" value="RNaseEG"/>
    <property type="match status" value="1"/>
</dbReference>
<evidence type="ECO:0000256" key="13">
    <source>
        <dbReference type="ARBA" id="ARBA00022884"/>
    </source>
</evidence>